<dbReference type="EMBL" id="JQ809691">
    <property type="protein sequence ID" value="AFM74997.1"/>
    <property type="molecule type" value="Genomic_DNA"/>
</dbReference>
<organism evidence="1 8">
    <name type="scientific">Gallid alphaherpesvirus 2</name>
    <dbReference type="NCBI Taxonomy" id="10390"/>
    <lineage>
        <taxon>Viruses</taxon>
        <taxon>Duplodnaviria</taxon>
        <taxon>Heunggongvirae</taxon>
        <taxon>Peploviricota</taxon>
        <taxon>Herviviricetes</taxon>
        <taxon>Herpesvirales</taxon>
        <taxon>Orthoherpesviridae</taxon>
        <taxon>Alphaherpesvirinae</taxon>
        <taxon>Mardivirus</taxon>
        <taxon>Mardivirus gallidalpha2</taxon>
    </lineage>
</organism>
<evidence type="ECO:0000313" key="5">
    <source>
        <dbReference type="Proteomes" id="UP000133397"/>
    </source>
</evidence>
<reference evidence="2 7" key="3">
    <citation type="journal article" date="2008" name="Virus Genes">
        <title>Sequence determination of a mildly virulent strain (CU-2) of Gallid herpesvirus type 2 using 454 pyrosequencing.</title>
        <authorList>
            <person name="Spatz S.J."/>
            <person name="Rue C.A."/>
        </authorList>
    </citation>
    <scope>NUCLEOTIDE SEQUENCE [LARGE SCALE GENOMIC DNA]</scope>
    <source>
        <strain evidence="2">CU-2</strain>
    </source>
</reference>
<dbReference type="Proteomes" id="UP000134084">
    <property type="component" value="Segment"/>
</dbReference>
<dbReference type="EMBL" id="JQ809692">
    <property type="protein sequence ID" value="AFM75184.1"/>
    <property type="molecule type" value="Genomic_DNA"/>
</dbReference>
<dbReference type="Proteomes" id="UP000181598">
    <property type="component" value="Segment"/>
</dbReference>
<dbReference type="Proteomes" id="UP000133397">
    <property type="component" value="Segment"/>
</dbReference>
<gene>
    <name evidence="1" type="ORF">MDV057.4</name>
    <name evidence="3" type="ORF">MDV57.4</name>
</gene>
<dbReference type="EMBL" id="JQ314003">
    <property type="protein sequence ID" value="AEZ51706.1"/>
    <property type="molecule type" value="Genomic_DNA"/>
</dbReference>
<evidence type="ECO:0000313" key="6">
    <source>
        <dbReference type="Proteomes" id="UP000134084"/>
    </source>
</evidence>
<evidence type="ECO:0000313" key="1">
    <source>
        <dbReference type="EMBL" id="ABF72285.1"/>
    </source>
</evidence>
<evidence type="ECO:0000313" key="3">
    <source>
        <dbReference type="EMBL" id="AEZ51706.1"/>
    </source>
</evidence>
<evidence type="ECO:0000313" key="9">
    <source>
        <dbReference type="Proteomes" id="UP000180864"/>
    </source>
</evidence>
<dbReference type="EMBL" id="JQ806361">
    <property type="protein sequence ID" value="AFM74620.1"/>
    <property type="molecule type" value="Genomic_DNA"/>
</dbReference>
<dbReference type="Proteomes" id="UP000181470">
    <property type="component" value="Segment"/>
</dbReference>
<sequence>MIVPVTTIFSYRNNNLSLCHGDIVDIRIISTVYGISFVYQIDDIRSQTSVHETETDTNTGNPSLLRGNISVGLIV</sequence>
<dbReference type="Proteomes" id="UP000149312">
    <property type="component" value="Segment"/>
</dbReference>
<evidence type="ECO:0000313" key="8">
    <source>
        <dbReference type="Proteomes" id="UP000149312"/>
    </source>
</evidence>
<evidence type="ECO:0000313" key="4">
    <source>
        <dbReference type="EMBL" id="AFM74620.1"/>
    </source>
</evidence>
<evidence type="ECO:0000313" key="7">
    <source>
        <dbReference type="Proteomes" id="UP000134498"/>
    </source>
</evidence>
<dbReference type="EMBL" id="DQ530348">
    <property type="protein sequence ID" value="ABF72285.1"/>
    <property type="molecule type" value="Genomic_DNA"/>
</dbReference>
<accession>Q19BA2</accession>
<dbReference type="EMBL" id="JQ836662">
    <property type="protein sequence ID" value="AFM75543.1"/>
    <property type="molecule type" value="Genomic_DNA"/>
</dbReference>
<dbReference type="Proteomes" id="UP000181580">
    <property type="component" value="Segment"/>
</dbReference>
<dbReference type="Proteomes" id="UP000134498">
    <property type="component" value="Genome"/>
</dbReference>
<reference evidence="6 9" key="5">
    <citation type="journal article" date="2012" name="Virus Genes">
        <title>Dynamic equilibrium of Marek's disease genomes during in vitro serial passage.</title>
        <authorList>
            <person name="Spatz S.J."/>
            <person name="Volkening J.D."/>
            <person name="Gimeno I.M."/>
            <person name="Heidari M."/>
            <person name="Witter R.L."/>
        </authorList>
    </citation>
    <scope>NUCLEOTIDE SEQUENCE [LARGE SCALE GENOMIC DNA]</scope>
    <source>
        <strain evidence="4">648a</strain>
    </source>
</reference>
<reference evidence="3 5" key="4">
    <citation type="journal article" date="2012" name="Virus Genes">
        <title>Genome sequence determination and analysis of a Chinese virulent strain, LMS, of Gallid herpesvirus type 2.</title>
        <authorList>
            <person name="Cheng Y."/>
            <person name="Cong F."/>
            <person name="Zhang Y.P."/>
            <person name="Li Z.J."/>
            <person name="Xu N.N."/>
            <person name="Hou G.Y."/>
            <person name="Liu C.J."/>
        </authorList>
    </citation>
    <scope>NUCLEOTIDE SEQUENCE [LARGE SCALE GENOMIC DNA]</scope>
    <source>
        <strain evidence="3">LMS</strain>
    </source>
</reference>
<dbReference type="Proteomes" id="UP000180864">
    <property type="component" value="Segment"/>
</dbReference>
<proteinExistence type="predicted"/>
<reference evidence="2 7" key="1">
    <citation type="journal article" date="2007" name="Arch. Virol.">
        <title>Sequence determination of variable regions within the genomes of gallid herpesvirus-2 pathotypes.</title>
        <authorList>
            <person name="Spatz S.J."/>
            <person name="Silva R.F."/>
        </authorList>
    </citation>
    <scope>NUCLEOTIDE SEQUENCE [LARGE SCALE GENOMIC DNA]</scope>
    <source>
        <strain evidence="2">CU-2</strain>
    </source>
</reference>
<dbReference type="Proteomes" id="UP000180974">
    <property type="component" value="Segment"/>
</dbReference>
<reference evidence="1 8" key="2">
    <citation type="journal article" date="2007" name="J. Gen. Virol.">
        <title>Comparative full-length sequence analysis of oncogenic and vaccine (Rispens) strains of Marek's disease virus.</title>
        <authorList>
            <person name="Spatz S.J."/>
            <person name="Petherbridge L."/>
            <person name="Zhao Y."/>
            <person name="Nair V."/>
        </authorList>
    </citation>
    <scope>NUCLEOTIDE SEQUENCE [LARGE SCALE GENOMIC DNA]</scope>
    <source>
        <strain evidence="1">CVI988</strain>
    </source>
</reference>
<dbReference type="EMBL" id="JQ820250">
    <property type="protein sequence ID" value="AFM75365.1"/>
    <property type="molecule type" value="Genomic_DNA"/>
</dbReference>
<protein>
    <submittedName>
        <fullName evidence="1">Uncharacterized protein</fullName>
    </submittedName>
</protein>
<name>Q19BA2_9ALPH</name>
<dbReference type="EMBL" id="JQ806362">
    <property type="protein sequence ID" value="AFM74807.1"/>
    <property type="molecule type" value="Genomic_DNA"/>
</dbReference>
<evidence type="ECO:0000313" key="2">
    <source>
        <dbReference type="EMBL" id="ACF94943.1"/>
    </source>
</evidence>
<dbReference type="EMBL" id="EU499381">
    <property type="protein sequence ID" value="ACF94943.1"/>
    <property type="molecule type" value="Genomic_DNA"/>
</dbReference>